<dbReference type="GO" id="GO:0042605">
    <property type="term" value="F:peptide antigen binding"/>
    <property type="evidence" value="ECO:0007669"/>
    <property type="project" value="TreeGrafter"/>
</dbReference>
<protein>
    <recommendedName>
        <fullName evidence="13">Ig-like domain-containing protein</fullName>
    </recommendedName>
</protein>
<dbReference type="InterPro" id="IPR050208">
    <property type="entry name" value="MHC_class-I_related"/>
</dbReference>
<dbReference type="GO" id="GO:0009897">
    <property type="term" value="C:external side of plasma membrane"/>
    <property type="evidence" value="ECO:0007669"/>
    <property type="project" value="TreeGrafter"/>
</dbReference>
<comment type="similarity">
    <text evidence="3 10">Belongs to the MHC class I family.</text>
</comment>
<dbReference type="InterPro" id="IPR013783">
    <property type="entry name" value="Ig-like_fold"/>
</dbReference>
<dbReference type="GO" id="GO:0002486">
    <property type="term" value="P:antigen processing and presentation of endogenous peptide antigen via MHC class I via ER pathway, TAP-independent"/>
    <property type="evidence" value="ECO:0007669"/>
    <property type="project" value="TreeGrafter"/>
</dbReference>
<dbReference type="InterPro" id="IPR011161">
    <property type="entry name" value="MHC_I-like_Ag-recog"/>
</dbReference>
<evidence type="ECO:0000256" key="6">
    <source>
        <dbReference type="ARBA" id="ARBA00022859"/>
    </source>
</evidence>
<dbReference type="FunFam" id="3.30.500.10:FF:000001">
    <property type="entry name" value="H-2 class I histocompatibility antigen, alpha chain"/>
    <property type="match status" value="2"/>
</dbReference>
<evidence type="ECO:0000256" key="9">
    <source>
        <dbReference type="ARBA" id="ARBA00023180"/>
    </source>
</evidence>
<feature type="transmembrane region" description="Helical" evidence="12">
    <location>
        <begin position="749"/>
        <end position="771"/>
    </location>
</feature>
<dbReference type="Pfam" id="PF00129">
    <property type="entry name" value="MHC_I"/>
    <property type="match status" value="2"/>
</dbReference>
<dbReference type="InterPro" id="IPR003597">
    <property type="entry name" value="Ig_C1-set"/>
</dbReference>
<dbReference type="InterPro" id="IPR011162">
    <property type="entry name" value="MHC_I/II-like_Ag-recog"/>
</dbReference>
<dbReference type="GO" id="GO:0042612">
    <property type="term" value="C:MHC class I protein complex"/>
    <property type="evidence" value="ECO:0007669"/>
    <property type="project" value="UniProtKB-KW"/>
</dbReference>
<dbReference type="GO" id="GO:0098553">
    <property type="term" value="C:lumenal side of endoplasmic reticulum membrane"/>
    <property type="evidence" value="ECO:0007669"/>
    <property type="project" value="UniProtKB-ARBA"/>
</dbReference>
<accession>A0AAW0HLN8</accession>
<dbReference type="InterPro" id="IPR001039">
    <property type="entry name" value="MHC_I_a_a1/a2"/>
</dbReference>
<feature type="region of interest" description="Disordered" evidence="11">
    <location>
        <begin position="72"/>
        <end position="152"/>
    </location>
</feature>
<dbReference type="CDD" id="cd07698">
    <property type="entry name" value="IgC1_MHC_I_alpha3"/>
    <property type="match status" value="2"/>
</dbReference>
<name>A0AAW0HLN8_MYOGA</name>
<dbReference type="SUPFAM" id="SSF54452">
    <property type="entry name" value="MHC antigen-recognition domain"/>
    <property type="match status" value="2"/>
</dbReference>
<keyword evidence="8 12" id="KW-0472">Membrane</keyword>
<dbReference type="GO" id="GO:0030670">
    <property type="term" value="C:phagocytic vesicle membrane"/>
    <property type="evidence" value="ECO:0007669"/>
    <property type="project" value="UniProtKB-ARBA"/>
</dbReference>
<keyword evidence="7 12" id="KW-1133">Transmembrane helix</keyword>
<dbReference type="SMART" id="SM00407">
    <property type="entry name" value="IGc1"/>
    <property type="match status" value="2"/>
</dbReference>
<dbReference type="AlphaFoldDB" id="A0AAW0HLN8"/>
<dbReference type="InterPro" id="IPR036179">
    <property type="entry name" value="Ig-like_dom_sf"/>
</dbReference>
<evidence type="ECO:0000256" key="3">
    <source>
        <dbReference type="ARBA" id="ARBA00006909"/>
    </source>
</evidence>
<evidence type="ECO:0000313" key="15">
    <source>
        <dbReference type="Proteomes" id="UP001488838"/>
    </source>
</evidence>
<gene>
    <name evidence="14" type="ORF">U0070_011333</name>
</gene>
<keyword evidence="5 12" id="KW-0812">Transmembrane</keyword>
<dbReference type="EMBL" id="JBBHLL010000463">
    <property type="protein sequence ID" value="KAK7802463.1"/>
    <property type="molecule type" value="Genomic_DNA"/>
</dbReference>
<dbReference type="PRINTS" id="PR01638">
    <property type="entry name" value="MHCCLASSI"/>
</dbReference>
<evidence type="ECO:0000256" key="4">
    <source>
        <dbReference type="ARBA" id="ARBA00022451"/>
    </source>
</evidence>
<evidence type="ECO:0000256" key="1">
    <source>
        <dbReference type="ARBA" id="ARBA00002297"/>
    </source>
</evidence>
<dbReference type="PROSITE" id="PS00290">
    <property type="entry name" value="IG_MHC"/>
    <property type="match status" value="2"/>
</dbReference>
<keyword evidence="4" id="KW-0490">MHC I</keyword>
<evidence type="ECO:0000256" key="2">
    <source>
        <dbReference type="ARBA" id="ARBA00004479"/>
    </source>
</evidence>
<dbReference type="Gene3D" id="3.30.500.10">
    <property type="entry name" value="MHC class I-like antigen recognition-like"/>
    <property type="match status" value="2"/>
</dbReference>
<sequence length="859" mass="95622">MEFFCPDTDDNLAVLSPIGWRDPGETTSFAQITGYKVHGVHGTQSRSRSEMGAMAPRTLLLLLAAALAQTQTRGGECGVGRETGSAGRTGVAPGKSRPRVAQPHPSAPSPPASRAHPRPEPRALLFSRPALLPGVPGAGSRSHRAPPPGSHSKLYFNTIVSRPGLGEPQFITVGYVDDTQFMRYDSDAETPRMQPRAPWMEQVGRDYWELSTRNAKEQEQIFRVDLRTLLRYYNQSEGGSHTIQWMNGCEVGSDGRFLHGYSQFAYDGRDYLALNEDLKTWTAADTAAQITWRKTYLEGWCVKSPLRYLENGKDALLRTDPPRAHVTHHPGPKGDVTLRCWALDLYPAFITLTWQREEEEQTQDMELVETRPSGDGIFQKWASLVVPSGEEHKYTCHVHHEGLPEPLTLRWEPPGSTVPIMVIIDGKGGNYAPAPGSHFMRYFYTIASQPGLGEPRFISVGYVDDTQFVLYDSASETPRYEPRAPWVEQEGQEYWERNTRNAKNIEQIFRGNLKTALGYYNQSEGGSHTIQMMYGCEMGSDSRFLRGYSQHAYDGCDYLTLNEDLKTWTAADTAAQITRRKWEQAGAAERLKAELEGTCVQSLRRYLENGKDQLLHTGSVAAGNSSLCPQAGLSYLVNCRIFKKIFHADPPKAHVTHHPGPKGDVTLRCWAMSFYPAFITLTWQREEEEQTQDMELVETRPSGDGTFQKWASLVVPSGEEHKYTCHVNHEGLPEPLTLRWEPPQSTVPIMAVIAVLVLLGAVVIVAVVAVVRKRRRNTGSNGGEYALAPESNPGCRMFREEGSTGSQLGSVLLDLYSVQDCICLLKKKKRSSEGHCALGLDGHFTPCLPPTAGEHANET</sequence>
<keyword evidence="9" id="KW-0325">Glycoprotein</keyword>
<dbReference type="InterPro" id="IPR007110">
    <property type="entry name" value="Ig-like_dom"/>
</dbReference>
<evidence type="ECO:0000256" key="7">
    <source>
        <dbReference type="ARBA" id="ARBA00022989"/>
    </source>
</evidence>
<proteinExistence type="inferred from homology"/>
<feature type="domain" description="Ig-like" evidence="13">
    <location>
        <begin position="322"/>
        <end position="410"/>
    </location>
</feature>
<evidence type="ECO:0000259" key="13">
    <source>
        <dbReference type="PROSITE" id="PS50835"/>
    </source>
</evidence>
<keyword evidence="6" id="KW-0391">Immunity</keyword>
<keyword evidence="15" id="KW-1185">Reference proteome</keyword>
<organism evidence="14 15">
    <name type="scientific">Myodes glareolus</name>
    <name type="common">Bank vole</name>
    <name type="synonym">Clethrionomys glareolus</name>
    <dbReference type="NCBI Taxonomy" id="447135"/>
    <lineage>
        <taxon>Eukaryota</taxon>
        <taxon>Metazoa</taxon>
        <taxon>Chordata</taxon>
        <taxon>Craniata</taxon>
        <taxon>Vertebrata</taxon>
        <taxon>Euteleostomi</taxon>
        <taxon>Mammalia</taxon>
        <taxon>Eutheria</taxon>
        <taxon>Euarchontoglires</taxon>
        <taxon>Glires</taxon>
        <taxon>Rodentia</taxon>
        <taxon>Myomorpha</taxon>
        <taxon>Muroidea</taxon>
        <taxon>Cricetidae</taxon>
        <taxon>Arvicolinae</taxon>
        <taxon>Myodes</taxon>
    </lineage>
</organism>
<comment type="subcellular location">
    <subcellularLocation>
        <location evidence="2">Membrane</location>
        <topology evidence="2">Single-pass type I membrane protein</topology>
    </subcellularLocation>
</comment>
<dbReference type="GO" id="GO:0006955">
    <property type="term" value="P:immune response"/>
    <property type="evidence" value="ECO:0007669"/>
    <property type="project" value="TreeGrafter"/>
</dbReference>
<dbReference type="Proteomes" id="UP001488838">
    <property type="component" value="Unassembled WGS sequence"/>
</dbReference>
<comment type="function">
    <text evidence="1">Involved in the presentation of foreign antigens to the immune system.</text>
</comment>
<dbReference type="Pfam" id="PF07654">
    <property type="entry name" value="C1-set"/>
    <property type="match status" value="2"/>
</dbReference>
<dbReference type="PANTHER" id="PTHR16675:SF251">
    <property type="entry name" value="HLA CLASS I HISTOCOMPATIBILITY ANTIGEN, C ALPHA CHAIN"/>
    <property type="match status" value="1"/>
</dbReference>
<dbReference type="GO" id="GO:0005102">
    <property type="term" value="F:signaling receptor binding"/>
    <property type="evidence" value="ECO:0007669"/>
    <property type="project" value="TreeGrafter"/>
</dbReference>
<dbReference type="GO" id="GO:0005615">
    <property type="term" value="C:extracellular space"/>
    <property type="evidence" value="ECO:0007669"/>
    <property type="project" value="TreeGrafter"/>
</dbReference>
<reference evidence="14 15" key="1">
    <citation type="journal article" date="2023" name="bioRxiv">
        <title>Conserved and derived expression patterns and positive selection on dental genes reveal complex evolutionary context of ever-growing rodent molars.</title>
        <authorList>
            <person name="Calamari Z.T."/>
            <person name="Song A."/>
            <person name="Cohen E."/>
            <person name="Akter M."/>
            <person name="Roy R.D."/>
            <person name="Hallikas O."/>
            <person name="Christensen M.M."/>
            <person name="Li P."/>
            <person name="Marangoni P."/>
            <person name="Jernvall J."/>
            <person name="Klein O.D."/>
        </authorList>
    </citation>
    <scope>NUCLEOTIDE SEQUENCE [LARGE SCALE GENOMIC DNA]</scope>
    <source>
        <strain evidence="14">V071</strain>
    </source>
</reference>
<evidence type="ECO:0000256" key="10">
    <source>
        <dbReference type="RuleBase" id="RU004439"/>
    </source>
</evidence>
<dbReference type="GO" id="GO:0002476">
    <property type="term" value="P:antigen processing and presentation of endogenous peptide antigen via MHC class Ib"/>
    <property type="evidence" value="ECO:0007669"/>
    <property type="project" value="TreeGrafter"/>
</dbReference>
<feature type="domain" description="Ig-like" evidence="13">
    <location>
        <begin position="651"/>
        <end position="739"/>
    </location>
</feature>
<evidence type="ECO:0000256" key="8">
    <source>
        <dbReference type="ARBA" id="ARBA00023136"/>
    </source>
</evidence>
<dbReference type="PROSITE" id="PS50835">
    <property type="entry name" value="IG_LIKE"/>
    <property type="match status" value="2"/>
</dbReference>
<dbReference type="GO" id="GO:0001916">
    <property type="term" value="P:positive regulation of T cell mediated cytotoxicity"/>
    <property type="evidence" value="ECO:0007669"/>
    <property type="project" value="TreeGrafter"/>
</dbReference>
<comment type="caution">
    <text evidence="14">The sequence shown here is derived from an EMBL/GenBank/DDBJ whole genome shotgun (WGS) entry which is preliminary data.</text>
</comment>
<dbReference type="InterPro" id="IPR037055">
    <property type="entry name" value="MHC_I-like_Ag-recog_sf"/>
</dbReference>
<evidence type="ECO:0000256" key="12">
    <source>
        <dbReference type="SAM" id="Phobius"/>
    </source>
</evidence>
<dbReference type="SUPFAM" id="SSF48726">
    <property type="entry name" value="Immunoglobulin"/>
    <property type="match status" value="2"/>
</dbReference>
<evidence type="ECO:0000313" key="14">
    <source>
        <dbReference type="EMBL" id="KAK7802463.1"/>
    </source>
</evidence>
<evidence type="ECO:0000256" key="5">
    <source>
        <dbReference type="ARBA" id="ARBA00022692"/>
    </source>
</evidence>
<evidence type="ECO:0000256" key="11">
    <source>
        <dbReference type="SAM" id="MobiDB-lite"/>
    </source>
</evidence>
<dbReference type="PANTHER" id="PTHR16675">
    <property type="entry name" value="MHC CLASS I-RELATED"/>
    <property type="match status" value="1"/>
</dbReference>
<dbReference type="Gene3D" id="2.60.40.10">
    <property type="entry name" value="Immunoglobulins"/>
    <property type="match status" value="2"/>
</dbReference>
<dbReference type="InterPro" id="IPR003006">
    <property type="entry name" value="Ig/MHC_CS"/>
</dbReference>
<dbReference type="FunFam" id="2.60.40.10:FF:000014">
    <property type="entry name" value="H-2 class I histocompatibility antigen, alpha chain"/>
    <property type="match status" value="2"/>
</dbReference>